<dbReference type="Proteomes" id="UP000830454">
    <property type="component" value="Chromosome"/>
</dbReference>
<keyword evidence="2" id="KW-1185">Reference proteome</keyword>
<dbReference type="EMBL" id="CP090145">
    <property type="protein sequence ID" value="UOX35314.1"/>
    <property type="molecule type" value="Genomic_DNA"/>
</dbReference>
<proteinExistence type="predicted"/>
<gene>
    <name evidence="1" type="ORF">LXD69_07285</name>
</gene>
<dbReference type="RefSeq" id="WP_246918527.1">
    <property type="nucleotide sequence ID" value="NZ_CP090145.1"/>
</dbReference>
<organism evidence="1 2">
    <name type="scientific">Flavobacterium sediminilitoris</name>
    <dbReference type="NCBI Taxonomy" id="2024526"/>
    <lineage>
        <taxon>Bacteria</taxon>
        <taxon>Pseudomonadati</taxon>
        <taxon>Bacteroidota</taxon>
        <taxon>Flavobacteriia</taxon>
        <taxon>Flavobacteriales</taxon>
        <taxon>Flavobacteriaceae</taxon>
        <taxon>Flavobacterium</taxon>
    </lineage>
</organism>
<accession>A0ABY4HUB6</accession>
<name>A0ABY4HUB6_9FLAO</name>
<evidence type="ECO:0000313" key="2">
    <source>
        <dbReference type="Proteomes" id="UP000830454"/>
    </source>
</evidence>
<protein>
    <submittedName>
        <fullName evidence="1">Uncharacterized protein</fullName>
    </submittedName>
</protein>
<evidence type="ECO:0000313" key="1">
    <source>
        <dbReference type="EMBL" id="UOX35314.1"/>
    </source>
</evidence>
<sequence length="183" mass="19937">MRVVRIATPNGIDDIKLIAEDSSEAVFIKQLAEAGTLSSLSSNASSSVVFRPISVQGVDQSFNDQLISRGTIGKYDFSVRQNQDHNVDLSFIKNELPLDLTLYTSIKLQVKPSKQSSAIISLDTVSGLTISGSDNNVLAVAFTAAQTKELCNETYYYDILFVGAANNNYYLEGKITVKKSATR</sequence>
<reference evidence="1" key="2">
    <citation type="submission" date="2022-04" db="EMBL/GenBank/DDBJ databases">
        <title>Complete Genome Sequence of Flavobacterium sediminilitoris YSM-43, Isolated from a Tidal Sediment.</title>
        <authorList>
            <person name="Lee P.A."/>
        </authorList>
    </citation>
    <scope>NUCLEOTIDE SEQUENCE</scope>
    <source>
        <strain evidence="1">YSM-43</strain>
    </source>
</reference>
<reference evidence="1" key="1">
    <citation type="submission" date="2021-12" db="EMBL/GenBank/DDBJ databases">
        <authorList>
            <person name="Cha I.-T."/>
            <person name="Lee K.-E."/>
            <person name="Park S.-J."/>
        </authorList>
    </citation>
    <scope>NUCLEOTIDE SEQUENCE</scope>
    <source>
        <strain evidence="1">YSM-43</strain>
    </source>
</reference>